<sequence length="540" mass="60586">VRMDTYFRQRLQRRFYYGDMSNLDVPSLPLTELAVDYFHDSVPEKLGHVDMFSASNVIRRNHVSPCSVVLSMLYAKRLRQQRQQQKELRRTMSSADVFFISMMMASKYMYDEGVDEEVFNDEWADNTDQDVDEVNEMEADFLQAMDWKLFVQPREFEDTLAAIERRLALQEGCKRGWFTYTELDVLMSSDLLWALWENIGSECSKLLTAISAAYVTSVLSMLGSTALAIHISGQLSSITLAVFTLHSSALTSTVYPQLANVSHVMWMSPSVSPPEDNHALANRSLSWDVNEHTEEDSDLDSLYKDDPEVDDPGNGSGEPQDDMYRQHGSPASARSSLWILLSQVWAAICIRIKHTYYMETPGDGSHDVDAGFTHVQILQQMNDKQEHFNQASKRRTRLPSTASHKADTDIKLLVTPPALASGHSPSHCCVCSCDCTQVTSAPVDRSAQDRLQCQFVDGPDCPHRLDSSVFQVTGQGEDHCSCHGCTRAKADNRRHTSQSLCLQALTDASADCQFQAEHQSSLLAVPVGFITSVYQSLMVT</sequence>
<organism evidence="5 6">
    <name type="scientific">Candidula unifasciata</name>
    <dbReference type="NCBI Taxonomy" id="100452"/>
    <lineage>
        <taxon>Eukaryota</taxon>
        <taxon>Metazoa</taxon>
        <taxon>Spiralia</taxon>
        <taxon>Lophotrochozoa</taxon>
        <taxon>Mollusca</taxon>
        <taxon>Gastropoda</taxon>
        <taxon>Heterobranchia</taxon>
        <taxon>Euthyneura</taxon>
        <taxon>Panpulmonata</taxon>
        <taxon>Eupulmonata</taxon>
        <taxon>Stylommatophora</taxon>
        <taxon>Helicina</taxon>
        <taxon>Helicoidea</taxon>
        <taxon>Geomitridae</taxon>
        <taxon>Candidula</taxon>
    </lineage>
</organism>
<evidence type="ECO:0000313" key="5">
    <source>
        <dbReference type="EMBL" id="CAG5124305.1"/>
    </source>
</evidence>
<dbReference type="InterPro" id="IPR006671">
    <property type="entry name" value="Cyclin_N"/>
</dbReference>
<name>A0A8S3Z8X1_9EUPU</name>
<feature type="domain" description="Cyclin N-terminal" evidence="4">
    <location>
        <begin position="56"/>
        <end position="149"/>
    </location>
</feature>
<dbReference type="InterPro" id="IPR013922">
    <property type="entry name" value="Cyclin_PHO80-like"/>
</dbReference>
<feature type="non-terminal residue" evidence="5">
    <location>
        <position position="1"/>
    </location>
</feature>
<evidence type="ECO:0000313" key="6">
    <source>
        <dbReference type="Proteomes" id="UP000678393"/>
    </source>
</evidence>
<dbReference type="PANTHER" id="PTHR15615">
    <property type="match status" value="1"/>
</dbReference>
<proteinExistence type="inferred from homology"/>
<comment type="caution">
    <text evidence="5">The sequence shown here is derived from an EMBL/GenBank/DDBJ whole genome shotgun (WGS) entry which is preliminary data.</text>
</comment>
<dbReference type="AlphaFoldDB" id="A0A8S3Z8X1"/>
<dbReference type="GO" id="GO:0005634">
    <property type="term" value="C:nucleus"/>
    <property type="evidence" value="ECO:0007669"/>
    <property type="project" value="TreeGrafter"/>
</dbReference>
<gene>
    <name evidence="5" type="ORF">CUNI_LOCUS9863</name>
</gene>
<evidence type="ECO:0000256" key="1">
    <source>
        <dbReference type="ARBA" id="ARBA00038508"/>
    </source>
</evidence>
<dbReference type="OrthoDB" id="244495at2759"/>
<evidence type="ECO:0000259" key="4">
    <source>
        <dbReference type="Pfam" id="PF00134"/>
    </source>
</evidence>
<keyword evidence="6" id="KW-1185">Reference proteome</keyword>
<feature type="region of interest" description="Disordered" evidence="3">
    <location>
        <begin position="294"/>
        <end position="329"/>
    </location>
</feature>
<dbReference type="CDD" id="cd20557">
    <property type="entry name" value="CYCLIN_ScPCL1-like"/>
    <property type="match status" value="1"/>
</dbReference>
<dbReference type="Pfam" id="PF00134">
    <property type="entry name" value="Cyclin_N"/>
    <property type="match status" value="1"/>
</dbReference>
<evidence type="ECO:0000256" key="3">
    <source>
        <dbReference type="SAM" id="MobiDB-lite"/>
    </source>
</evidence>
<dbReference type="PANTHER" id="PTHR15615:SF108">
    <property type="entry name" value="PROTEIN CNPPD1"/>
    <property type="match status" value="1"/>
</dbReference>
<comment type="similarity">
    <text evidence="1">Belongs to the CNPPD1 family.</text>
</comment>
<dbReference type="GO" id="GO:0019901">
    <property type="term" value="F:protein kinase binding"/>
    <property type="evidence" value="ECO:0007669"/>
    <property type="project" value="InterPro"/>
</dbReference>
<dbReference type="EMBL" id="CAJHNH020001754">
    <property type="protein sequence ID" value="CAG5124305.1"/>
    <property type="molecule type" value="Genomic_DNA"/>
</dbReference>
<reference evidence="5" key="1">
    <citation type="submission" date="2021-04" db="EMBL/GenBank/DDBJ databases">
        <authorList>
            <consortium name="Molecular Ecology Group"/>
        </authorList>
    </citation>
    <scope>NUCLEOTIDE SEQUENCE</scope>
</reference>
<protein>
    <recommendedName>
        <fullName evidence="2">Protein CNPPD1</fullName>
    </recommendedName>
</protein>
<dbReference type="GO" id="GO:0016538">
    <property type="term" value="F:cyclin-dependent protein serine/threonine kinase regulator activity"/>
    <property type="evidence" value="ECO:0007669"/>
    <property type="project" value="TreeGrafter"/>
</dbReference>
<dbReference type="Proteomes" id="UP000678393">
    <property type="component" value="Unassembled WGS sequence"/>
</dbReference>
<evidence type="ECO:0000256" key="2">
    <source>
        <dbReference type="ARBA" id="ARBA00040808"/>
    </source>
</evidence>
<dbReference type="GO" id="GO:0000307">
    <property type="term" value="C:cyclin-dependent protein kinase holoenzyme complex"/>
    <property type="evidence" value="ECO:0007669"/>
    <property type="project" value="TreeGrafter"/>
</dbReference>
<accession>A0A8S3Z8X1</accession>
<dbReference type="Gene3D" id="1.10.472.10">
    <property type="entry name" value="Cyclin-like"/>
    <property type="match status" value="1"/>
</dbReference>